<evidence type="ECO:0000313" key="2">
    <source>
        <dbReference type="EMBL" id="CAD9103267.1"/>
    </source>
</evidence>
<dbReference type="EMBL" id="HBGF01012731">
    <property type="protein sequence ID" value="CAD9103267.1"/>
    <property type="molecule type" value="Transcribed_RNA"/>
</dbReference>
<sequence>MGCASSSPAAATAASAPQRKQPVAAKKTARAAPCDHGQPRVALWQGLPPVASPPQDRQSNPEEHHPAFVCGVNPLRIDTESHHTDSAVDFLAADIAADRPRSAHSQSLSRSDAILGKRRSTANVLRGTSSSTLSLSTSIGAV</sequence>
<dbReference type="AlphaFoldDB" id="A0A7S1LG88"/>
<reference evidence="2" key="1">
    <citation type="submission" date="2021-01" db="EMBL/GenBank/DDBJ databases">
        <authorList>
            <person name="Corre E."/>
            <person name="Pelletier E."/>
            <person name="Niang G."/>
            <person name="Scheremetjew M."/>
            <person name="Finn R."/>
            <person name="Kale V."/>
            <person name="Holt S."/>
            <person name="Cochrane G."/>
            <person name="Meng A."/>
            <person name="Brown T."/>
            <person name="Cohen L."/>
        </authorList>
    </citation>
    <scope>NUCLEOTIDE SEQUENCE</scope>
    <source>
        <strain evidence="2">CCAP 1951/1</strain>
    </source>
</reference>
<name>A0A7S1LG88_NEODS</name>
<organism evidence="2">
    <name type="scientific">Neobodo designis</name>
    <name type="common">Flagellated protozoan</name>
    <name type="synonym">Bodo designis</name>
    <dbReference type="NCBI Taxonomy" id="312471"/>
    <lineage>
        <taxon>Eukaryota</taxon>
        <taxon>Discoba</taxon>
        <taxon>Euglenozoa</taxon>
        <taxon>Kinetoplastea</taxon>
        <taxon>Metakinetoplastina</taxon>
        <taxon>Neobodonida</taxon>
        <taxon>Neobodo</taxon>
    </lineage>
</organism>
<feature type="region of interest" description="Disordered" evidence="1">
    <location>
        <begin position="1"/>
        <end position="68"/>
    </location>
</feature>
<proteinExistence type="predicted"/>
<accession>A0A7S1LG88</accession>
<protein>
    <submittedName>
        <fullName evidence="2">Uncharacterized protein</fullName>
    </submittedName>
</protein>
<gene>
    <name evidence="2" type="ORF">NDES1114_LOCUS8425</name>
</gene>
<evidence type="ECO:0000256" key="1">
    <source>
        <dbReference type="SAM" id="MobiDB-lite"/>
    </source>
</evidence>
<feature type="compositionally biased region" description="Low complexity" evidence="1">
    <location>
        <begin position="1"/>
        <end position="17"/>
    </location>
</feature>